<dbReference type="GO" id="GO:0016853">
    <property type="term" value="F:isomerase activity"/>
    <property type="evidence" value="ECO:0007669"/>
    <property type="project" value="UniProtKB-KW"/>
</dbReference>
<comment type="caution">
    <text evidence="2">The sequence shown here is derived from an EMBL/GenBank/DDBJ whole genome shotgun (WGS) entry which is preliminary data.</text>
</comment>
<reference evidence="3" key="1">
    <citation type="journal article" date="2019" name="Int. J. Syst. Evol. Microbiol.">
        <title>The Global Catalogue of Microorganisms (GCM) 10K type strain sequencing project: providing services to taxonomists for standard genome sequencing and annotation.</title>
        <authorList>
            <consortium name="The Broad Institute Genomics Platform"/>
            <consortium name="The Broad Institute Genome Sequencing Center for Infectious Disease"/>
            <person name="Wu L."/>
            <person name="Ma J."/>
        </authorList>
    </citation>
    <scope>NUCLEOTIDE SEQUENCE [LARGE SCALE GENOMIC DNA]</scope>
    <source>
        <strain evidence="3">CCUG 50347</strain>
    </source>
</reference>
<evidence type="ECO:0000313" key="2">
    <source>
        <dbReference type="EMBL" id="MFC4834299.1"/>
    </source>
</evidence>
<dbReference type="Pfam" id="PF11716">
    <property type="entry name" value="MDMPI_N"/>
    <property type="match status" value="1"/>
</dbReference>
<dbReference type="InterPro" id="IPR034660">
    <property type="entry name" value="DinB/YfiT-like"/>
</dbReference>
<organism evidence="2 3">
    <name type="scientific">Actinomycetospora chibensis</name>
    <dbReference type="NCBI Taxonomy" id="663606"/>
    <lineage>
        <taxon>Bacteria</taxon>
        <taxon>Bacillati</taxon>
        <taxon>Actinomycetota</taxon>
        <taxon>Actinomycetes</taxon>
        <taxon>Pseudonocardiales</taxon>
        <taxon>Pseudonocardiaceae</taxon>
        <taxon>Actinomycetospora</taxon>
    </lineage>
</organism>
<dbReference type="SUPFAM" id="SSF109854">
    <property type="entry name" value="DinB/YfiT-like putative metalloenzymes"/>
    <property type="match status" value="1"/>
</dbReference>
<sequence>MDRAHLQAAVEAERRALADVLDTLTPEEWRSPSLCAGWTVQDVVAHMTLTSRLSRFQAVKAVLAARGDINRMIDKTSRARAAEYSPGELAAQYRETISSAQRPLGTQPADPLVDVMVHGQDITRPLGRTLPMPPEHAALALHHVCASSFYGAKKRLEGLRLVPTDIDASFGEGDREVHGPAGELLLVATGRSVGLAALTGPGVEVAAERLG</sequence>
<feature type="domain" description="Mycothiol-dependent maleylpyruvate isomerase metal-binding" evidence="1">
    <location>
        <begin position="11"/>
        <end position="116"/>
    </location>
</feature>
<dbReference type="Proteomes" id="UP001595909">
    <property type="component" value="Unassembled WGS sequence"/>
</dbReference>
<accession>A0ABV9RLA7</accession>
<gene>
    <name evidence="2" type="ORF">ACFPEL_17920</name>
</gene>
<proteinExistence type="predicted"/>
<evidence type="ECO:0000313" key="3">
    <source>
        <dbReference type="Proteomes" id="UP001595909"/>
    </source>
</evidence>
<dbReference type="InterPro" id="IPR017517">
    <property type="entry name" value="Maleyloyr_isom"/>
</dbReference>
<evidence type="ECO:0000259" key="1">
    <source>
        <dbReference type="Pfam" id="PF11716"/>
    </source>
</evidence>
<keyword evidence="3" id="KW-1185">Reference proteome</keyword>
<name>A0ABV9RLA7_9PSEU</name>
<dbReference type="InterPro" id="IPR024344">
    <property type="entry name" value="MDMPI_metal-binding"/>
</dbReference>
<dbReference type="Gene3D" id="1.20.120.450">
    <property type="entry name" value="dinb family like domain"/>
    <property type="match status" value="1"/>
</dbReference>
<keyword evidence="2" id="KW-0413">Isomerase</keyword>
<dbReference type="EMBL" id="JBHSIM010000039">
    <property type="protein sequence ID" value="MFC4834299.1"/>
    <property type="molecule type" value="Genomic_DNA"/>
</dbReference>
<dbReference type="RefSeq" id="WP_274190848.1">
    <property type="nucleotide sequence ID" value="NZ_BAABHN010000039.1"/>
</dbReference>
<dbReference type="NCBIfam" id="TIGR03083">
    <property type="entry name" value="maleylpyruvate isomerase family mycothiol-dependent enzyme"/>
    <property type="match status" value="1"/>
</dbReference>
<protein>
    <submittedName>
        <fullName evidence="2">Maleylpyruvate isomerase family mycothiol-dependent enzyme</fullName>
    </submittedName>
</protein>